<name>A0A6J7URK7_9ZZZZ</name>
<organism evidence="1">
    <name type="scientific">freshwater metagenome</name>
    <dbReference type="NCBI Taxonomy" id="449393"/>
    <lineage>
        <taxon>unclassified sequences</taxon>
        <taxon>metagenomes</taxon>
        <taxon>ecological metagenomes</taxon>
    </lineage>
</organism>
<sequence length="72" mass="7952">MSIAAYLVLEKDEGSWLKICRKVLSGDFCGCGKEDDATAHLSLLRNLCRNLGLVFTQQKLGGAHVDRYGLRP</sequence>
<reference evidence="1" key="1">
    <citation type="submission" date="2020-05" db="EMBL/GenBank/DDBJ databases">
        <authorList>
            <person name="Chiriac C."/>
            <person name="Salcher M."/>
            <person name="Ghai R."/>
            <person name="Kavagutti S V."/>
        </authorList>
    </citation>
    <scope>NUCLEOTIDE SEQUENCE</scope>
</reference>
<protein>
    <submittedName>
        <fullName evidence="1">Unannotated protein</fullName>
    </submittedName>
</protein>
<accession>A0A6J7URK7</accession>
<dbReference type="AlphaFoldDB" id="A0A6J7URK7"/>
<evidence type="ECO:0000313" key="1">
    <source>
        <dbReference type="EMBL" id="CAB5068575.1"/>
    </source>
</evidence>
<gene>
    <name evidence="1" type="ORF">UFOPK4354_01550</name>
</gene>
<proteinExistence type="predicted"/>
<dbReference type="EMBL" id="CAFBQW010000207">
    <property type="protein sequence ID" value="CAB5068575.1"/>
    <property type="molecule type" value="Genomic_DNA"/>
</dbReference>